<dbReference type="Proteomes" id="UP001321580">
    <property type="component" value="Unassembled WGS sequence"/>
</dbReference>
<comment type="caution">
    <text evidence="1">The sequence shown here is derived from an EMBL/GenBank/DDBJ whole genome shotgun (WGS) entry which is preliminary data.</text>
</comment>
<dbReference type="EMBL" id="JASGBI010000001">
    <property type="protein sequence ID" value="MDI9239952.1"/>
    <property type="molecule type" value="Genomic_DNA"/>
</dbReference>
<dbReference type="RefSeq" id="WP_283213315.1">
    <property type="nucleotide sequence ID" value="NZ_JASGBI010000001.1"/>
</dbReference>
<reference evidence="1 2" key="1">
    <citation type="submission" date="2023-05" db="EMBL/GenBank/DDBJ databases">
        <title>Lysobacter sp. strain LF1 Genome sequencing and assembly.</title>
        <authorList>
            <person name="Jung Y."/>
        </authorList>
    </citation>
    <scope>NUCLEOTIDE SEQUENCE [LARGE SCALE GENOMIC DNA]</scope>
    <source>
        <strain evidence="1 2">LF1</strain>
    </source>
</reference>
<organism evidence="1 2">
    <name type="scientific">Lysobacter stagni</name>
    <dbReference type="NCBI Taxonomy" id="3045172"/>
    <lineage>
        <taxon>Bacteria</taxon>
        <taxon>Pseudomonadati</taxon>
        <taxon>Pseudomonadota</taxon>
        <taxon>Gammaproteobacteria</taxon>
        <taxon>Lysobacterales</taxon>
        <taxon>Lysobacteraceae</taxon>
        <taxon>Lysobacter</taxon>
    </lineage>
</organism>
<gene>
    <name evidence="1" type="ORF">QLQ15_13650</name>
</gene>
<protein>
    <submittedName>
        <fullName evidence="1">Uncharacterized protein</fullName>
    </submittedName>
</protein>
<proteinExistence type="predicted"/>
<keyword evidence="2" id="KW-1185">Reference proteome</keyword>
<evidence type="ECO:0000313" key="2">
    <source>
        <dbReference type="Proteomes" id="UP001321580"/>
    </source>
</evidence>
<accession>A0ABT6XIG9</accession>
<sequence length="46" mass="4692">MIDAFDIAESAVGLSLMVESLYAAGVPTDCGATDSGDTPDTDWPDA</sequence>
<name>A0ABT6XIG9_9GAMM</name>
<evidence type="ECO:0000313" key="1">
    <source>
        <dbReference type="EMBL" id="MDI9239952.1"/>
    </source>
</evidence>